<dbReference type="GO" id="GO:0140078">
    <property type="term" value="F:class I DNA-(apurinic or apyrimidinic site) endonuclease activity"/>
    <property type="evidence" value="ECO:0007669"/>
    <property type="project" value="UniProtKB-EC"/>
</dbReference>
<feature type="domain" description="Helix-hairpin-helix DNA-binding motif class 1" evidence="30">
    <location>
        <begin position="453"/>
        <end position="472"/>
    </location>
</feature>
<gene>
    <name evidence="32" type="ORF">BD626DRAFT_431710</name>
</gene>
<dbReference type="Pfam" id="PF14716">
    <property type="entry name" value="HHH_8"/>
    <property type="match status" value="1"/>
</dbReference>
<dbReference type="SUPFAM" id="SSF81301">
    <property type="entry name" value="Nucleotidyltransferase"/>
    <property type="match status" value="1"/>
</dbReference>
<evidence type="ECO:0000256" key="10">
    <source>
        <dbReference type="ARBA" id="ARBA00022679"/>
    </source>
</evidence>
<dbReference type="SMART" id="SM00483">
    <property type="entry name" value="POLXc"/>
    <property type="match status" value="1"/>
</dbReference>
<dbReference type="Gene3D" id="3.30.460.10">
    <property type="entry name" value="Beta Polymerase, domain 2"/>
    <property type="match status" value="1"/>
</dbReference>
<keyword evidence="10" id="KW-0808">Transferase</keyword>
<dbReference type="InterPro" id="IPR022312">
    <property type="entry name" value="DNA_pol_X"/>
</dbReference>
<keyword evidence="18" id="KW-0238">DNA-binding</keyword>
<evidence type="ECO:0000256" key="4">
    <source>
        <dbReference type="ARBA" id="ARBA00008323"/>
    </source>
</evidence>
<feature type="compositionally biased region" description="Basic and acidic residues" evidence="29">
    <location>
        <begin position="23"/>
        <end position="37"/>
    </location>
</feature>
<dbReference type="GO" id="GO:0046872">
    <property type="term" value="F:metal ion binding"/>
    <property type="evidence" value="ECO:0007669"/>
    <property type="project" value="UniProtKB-KW"/>
</dbReference>
<feature type="domain" description="DNA-directed DNA polymerase X" evidence="31">
    <location>
        <begin position="404"/>
        <end position="740"/>
    </location>
</feature>
<evidence type="ECO:0000256" key="15">
    <source>
        <dbReference type="ARBA" id="ARBA00022843"/>
    </source>
</evidence>
<comment type="cofactor">
    <cofactor evidence="1">
        <name>Mg(2+)</name>
        <dbReference type="ChEBI" id="CHEBI:18420"/>
    </cofactor>
</comment>
<comment type="function">
    <text evidence="26">Repair polymerase that plays a key role in base-excision repair. During this process, the damaged base is excised by specific DNA glycosylases, the DNA backbone is nicked at the abasic site by an apurinic/apyrimidic (AP) endonuclease, and POLB removes 5'-deoxyribose-phosphate from the preincised AP site acting as a 5'-deoxyribose-phosphate lyase (5'-dRP lyase); through its DNA polymerase activity, it adds one nucleotide to the 3' end of the arising single-nucleotide gap. Conducts 'gap-filling' DNA synthesis in a stepwise distributive fashion rather than in a processive fashion as for other DNA polymerases. It is also able to cleave sugar-phosphate bonds 3' to an intact AP site, acting as an AP lyase.</text>
</comment>
<dbReference type="Gene3D" id="1.10.150.20">
    <property type="entry name" value="5' to 3' exonuclease, C-terminal subdomain"/>
    <property type="match status" value="1"/>
</dbReference>
<evidence type="ECO:0000256" key="27">
    <source>
        <dbReference type="ARBA" id="ARBA00049244"/>
    </source>
</evidence>
<evidence type="ECO:0000256" key="19">
    <source>
        <dbReference type="ARBA" id="ARBA00023204"/>
    </source>
</evidence>
<evidence type="ECO:0000256" key="5">
    <source>
        <dbReference type="ARBA" id="ARBA00012417"/>
    </source>
</evidence>
<dbReference type="Pfam" id="PF14791">
    <property type="entry name" value="DNA_pol_B_thumb"/>
    <property type="match status" value="1"/>
</dbReference>
<dbReference type="InterPro" id="IPR002054">
    <property type="entry name" value="DNA-dir_DNA_pol_X"/>
</dbReference>
<dbReference type="GO" id="GO:0003677">
    <property type="term" value="F:DNA binding"/>
    <property type="evidence" value="ECO:0007669"/>
    <property type="project" value="UniProtKB-KW"/>
</dbReference>
<dbReference type="GO" id="GO:0005634">
    <property type="term" value="C:nucleus"/>
    <property type="evidence" value="ECO:0007669"/>
    <property type="project" value="UniProtKB-SubCell"/>
</dbReference>
<evidence type="ECO:0000256" key="21">
    <source>
        <dbReference type="ARBA" id="ARBA00023242"/>
    </source>
</evidence>
<name>A0A550CE88_9AGAR</name>
<dbReference type="GO" id="GO:0005737">
    <property type="term" value="C:cytoplasm"/>
    <property type="evidence" value="ECO:0007669"/>
    <property type="project" value="UniProtKB-SubCell"/>
</dbReference>
<evidence type="ECO:0000259" key="30">
    <source>
        <dbReference type="SMART" id="SM00278"/>
    </source>
</evidence>
<dbReference type="SMART" id="SM00278">
    <property type="entry name" value="HhH1"/>
    <property type="match status" value="2"/>
</dbReference>
<keyword evidence="9" id="KW-0237">DNA synthesis</keyword>
<comment type="catalytic activity">
    <reaction evidence="24">
        <text>2'-deoxyribonucleotide-(2'-deoxyribose 5'-phosphate)-2'-deoxyribonucleotide-DNA = a 3'-end 2'-deoxyribonucleotide-(2,3-dehydro-2,3-deoxyribose 5'-phosphate)-DNA + a 5'-end 5'-phospho-2'-deoxyribonucleoside-DNA + H(+)</text>
        <dbReference type="Rhea" id="RHEA:66592"/>
        <dbReference type="Rhea" id="RHEA-COMP:13180"/>
        <dbReference type="Rhea" id="RHEA-COMP:16897"/>
        <dbReference type="Rhea" id="RHEA-COMP:17067"/>
        <dbReference type="ChEBI" id="CHEBI:15378"/>
        <dbReference type="ChEBI" id="CHEBI:136412"/>
        <dbReference type="ChEBI" id="CHEBI:157695"/>
        <dbReference type="ChEBI" id="CHEBI:167181"/>
        <dbReference type="EC" id="4.2.99.18"/>
    </reaction>
</comment>
<comment type="catalytic activity">
    <reaction evidence="27">
        <text>DNA(n) + a 2'-deoxyribonucleoside 5'-triphosphate = DNA(n+1) + diphosphate</text>
        <dbReference type="Rhea" id="RHEA:22508"/>
        <dbReference type="Rhea" id="RHEA-COMP:17339"/>
        <dbReference type="Rhea" id="RHEA-COMP:17340"/>
        <dbReference type="ChEBI" id="CHEBI:33019"/>
        <dbReference type="ChEBI" id="CHEBI:61560"/>
        <dbReference type="ChEBI" id="CHEBI:173112"/>
        <dbReference type="EC" id="2.7.7.7"/>
    </reaction>
</comment>
<feature type="compositionally biased region" description="Acidic residues" evidence="29">
    <location>
        <begin position="365"/>
        <end position="374"/>
    </location>
</feature>
<feature type="region of interest" description="Disordered" evidence="29">
    <location>
        <begin position="243"/>
        <end position="308"/>
    </location>
</feature>
<evidence type="ECO:0000313" key="33">
    <source>
        <dbReference type="Proteomes" id="UP000320762"/>
    </source>
</evidence>
<evidence type="ECO:0000256" key="25">
    <source>
        <dbReference type="ARBA" id="ARBA00044678"/>
    </source>
</evidence>
<evidence type="ECO:0000256" key="2">
    <source>
        <dbReference type="ARBA" id="ARBA00004123"/>
    </source>
</evidence>
<evidence type="ECO:0000256" key="29">
    <source>
        <dbReference type="SAM" id="MobiDB-lite"/>
    </source>
</evidence>
<dbReference type="EMBL" id="VDMD01000010">
    <property type="protein sequence ID" value="TRM63113.1"/>
    <property type="molecule type" value="Genomic_DNA"/>
</dbReference>
<evidence type="ECO:0000256" key="11">
    <source>
        <dbReference type="ARBA" id="ARBA00022695"/>
    </source>
</evidence>
<evidence type="ECO:0000256" key="6">
    <source>
        <dbReference type="ARBA" id="ARBA00012720"/>
    </source>
</evidence>
<dbReference type="PROSITE" id="PS00522">
    <property type="entry name" value="DNA_POLYMERASE_X"/>
    <property type="match status" value="1"/>
</dbReference>
<evidence type="ECO:0000256" key="18">
    <source>
        <dbReference type="ARBA" id="ARBA00023125"/>
    </source>
</evidence>
<accession>A0A550CE88</accession>
<feature type="region of interest" description="Disordered" evidence="29">
    <location>
        <begin position="349"/>
        <end position="406"/>
    </location>
</feature>
<comment type="similarity">
    <text evidence="4">Belongs to the DNA polymerase type-X family.</text>
</comment>
<dbReference type="GO" id="GO:0003887">
    <property type="term" value="F:DNA-directed DNA polymerase activity"/>
    <property type="evidence" value="ECO:0007669"/>
    <property type="project" value="UniProtKB-KW"/>
</dbReference>
<evidence type="ECO:0000256" key="26">
    <source>
        <dbReference type="ARBA" id="ARBA00045548"/>
    </source>
</evidence>
<dbReference type="PANTHER" id="PTHR11276:SF28">
    <property type="entry name" value="DNA POLYMERASE LAMBDA"/>
    <property type="match status" value="1"/>
</dbReference>
<evidence type="ECO:0000256" key="9">
    <source>
        <dbReference type="ARBA" id="ARBA00022634"/>
    </source>
</evidence>
<comment type="subcellular location">
    <subcellularLocation>
        <location evidence="3">Cytoplasm</location>
    </subcellularLocation>
    <subcellularLocation>
        <location evidence="2">Nucleus</location>
    </subcellularLocation>
</comment>
<reference evidence="32 33" key="1">
    <citation type="journal article" date="2019" name="New Phytol.">
        <title>Comparative genomics reveals unique wood-decay strategies and fruiting body development in the Schizophyllaceae.</title>
        <authorList>
            <person name="Almasi E."/>
            <person name="Sahu N."/>
            <person name="Krizsan K."/>
            <person name="Balint B."/>
            <person name="Kovacs G.M."/>
            <person name="Kiss B."/>
            <person name="Cseklye J."/>
            <person name="Drula E."/>
            <person name="Henrissat B."/>
            <person name="Nagy I."/>
            <person name="Chovatia M."/>
            <person name="Adam C."/>
            <person name="LaButti K."/>
            <person name="Lipzen A."/>
            <person name="Riley R."/>
            <person name="Grigoriev I.V."/>
            <person name="Nagy L.G."/>
        </authorList>
    </citation>
    <scope>NUCLEOTIDE SEQUENCE [LARGE SCALE GENOMIC DNA]</scope>
    <source>
        <strain evidence="32 33">NL-1724</strain>
    </source>
</reference>
<dbReference type="CDD" id="cd00141">
    <property type="entry name" value="NT_POLXc"/>
    <property type="match status" value="1"/>
</dbReference>
<dbReference type="FunFam" id="1.10.150.20:FF:000010">
    <property type="entry name" value="DNA polymerase lambda"/>
    <property type="match status" value="1"/>
</dbReference>
<dbReference type="Gene3D" id="3.30.210.10">
    <property type="entry name" value="DNA polymerase, thumb domain"/>
    <property type="match status" value="1"/>
</dbReference>
<keyword evidence="20" id="KW-0456">Lyase</keyword>
<feature type="compositionally biased region" description="Low complexity" evidence="29">
    <location>
        <begin position="256"/>
        <end position="277"/>
    </location>
</feature>
<keyword evidence="14" id="KW-0227">DNA damage</keyword>
<dbReference type="Proteomes" id="UP000320762">
    <property type="component" value="Unassembled WGS sequence"/>
</dbReference>
<organism evidence="32 33">
    <name type="scientific">Schizophyllum amplum</name>
    <dbReference type="NCBI Taxonomy" id="97359"/>
    <lineage>
        <taxon>Eukaryota</taxon>
        <taxon>Fungi</taxon>
        <taxon>Dikarya</taxon>
        <taxon>Basidiomycota</taxon>
        <taxon>Agaricomycotina</taxon>
        <taxon>Agaricomycetes</taxon>
        <taxon>Agaricomycetidae</taxon>
        <taxon>Agaricales</taxon>
        <taxon>Schizophyllaceae</taxon>
        <taxon>Schizophyllum</taxon>
    </lineage>
</organism>
<proteinExistence type="inferred from homology"/>
<dbReference type="EC" id="2.7.7.7" evidence="5"/>
<keyword evidence="17" id="KW-0915">Sodium</keyword>
<evidence type="ECO:0000256" key="22">
    <source>
        <dbReference type="ARBA" id="ARBA00035717"/>
    </source>
</evidence>
<dbReference type="InterPro" id="IPR010996">
    <property type="entry name" value="HHH_MUS81"/>
</dbReference>
<evidence type="ECO:0000256" key="3">
    <source>
        <dbReference type="ARBA" id="ARBA00004496"/>
    </source>
</evidence>
<evidence type="ECO:0000256" key="7">
    <source>
        <dbReference type="ARBA" id="ARBA00020020"/>
    </source>
</evidence>
<evidence type="ECO:0000256" key="8">
    <source>
        <dbReference type="ARBA" id="ARBA00022481"/>
    </source>
</evidence>
<evidence type="ECO:0000256" key="14">
    <source>
        <dbReference type="ARBA" id="ARBA00022763"/>
    </source>
</evidence>
<evidence type="ECO:0000313" key="32">
    <source>
        <dbReference type="EMBL" id="TRM63113.1"/>
    </source>
</evidence>
<keyword evidence="21" id="KW-0539">Nucleus</keyword>
<feature type="compositionally biased region" description="Polar residues" evidence="29">
    <location>
        <begin position="289"/>
        <end position="305"/>
    </location>
</feature>
<feature type="compositionally biased region" description="Basic residues" evidence="29">
    <location>
        <begin position="379"/>
        <end position="388"/>
    </location>
</feature>
<sequence length="743" mass="83088">MALEERIASHRTSGSLSSKTMKRPTDKASKEKTDDVVKSGATTKTSKQRGESSRKAAASIQPKPEPKIEPTTYAQYVKQARKEQSQSAATTQNLFAGMIIYLLIADDDMEDVRCKVDCLIVHGAKVLLYYRPEACTHIITAEPSLDPSLLVRMRIDSVDEIPKHIKIFNWNFVVSVLNNLIAAESQIYAKKAAQGRNYNVADEILPENRPPGYFIPPQELWPEYFACPEREGSPKLGIDVHQRNSQTADMIDSKEATASPPHAAAASPSLSPDAPNPGSASDANGVPTPGSSSDTPEKPASTNIDPSDPLAEFYEQAKKDRVKENAPAAPNAQLLNDIANWWDLKQDVGKEGKEEKEGAWWDRAEETEDEDGVEDSPVKKGKKKRGKRGFTCDIKPAPGARGPCPNQDVVDTLTELMGLHKVKPGDDHHWRAFSYQKSLKAIRDYPHRIRSVKEAKKIPGVGEKTADKIMEIIHTGNLRRLHHEHTEDVDVLRLFQGIYGVGQATAVNWYAWGCRTLEDIKEGKHGVKLTTCQKIGLKYYDDLQLRMPREEVQALFDVIVPYARRIDPKLELRAMGSFRRGKKDCGDIDIMITRPTDDGETHAGALRELLLKLHRADILTEDLAVPDDLDDPECVYHGLCHLPKTPGAKQRRIDFLAVPWKSRGAALIYYTGDDIFNRAMRYKAGSMGYSLNQKGLYAGVVRDVHDRRIKTNRGNIIASETEEEIFKILGVPWQEPCERVRNH</sequence>
<dbReference type="PRINTS" id="PR00870">
    <property type="entry name" value="DNAPOLXBETA"/>
</dbReference>
<dbReference type="FunFam" id="1.10.150.110:FF:000005">
    <property type="entry name" value="DNA polymerase POL4"/>
    <property type="match status" value="1"/>
</dbReference>
<dbReference type="InterPro" id="IPR037160">
    <property type="entry name" value="DNA_Pol_thumb_sf"/>
</dbReference>
<evidence type="ECO:0000256" key="20">
    <source>
        <dbReference type="ARBA" id="ARBA00023239"/>
    </source>
</evidence>
<dbReference type="AlphaFoldDB" id="A0A550CE88"/>
<dbReference type="InterPro" id="IPR003583">
    <property type="entry name" value="Hlx-hairpin-Hlx_DNA-bd_motif"/>
</dbReference>
<feature type="active site" description="Nucleophile; Schiff-base intermediate with DNA; for 5'-dRP lyase activity" evidence="28">
    <location>
        <position position="468"/>
    </location>
</feature>
<dbReference type="PRINTS" id="PR00869">
    <property type="entry name" value="DNAPOLX"/>
</dbReference>
<dbReference type="InterPro" id="IPR029398">
    <property type="entry name" value="PolB_thumb"/>
</dbReference>
<evidence type="ECO:0000256" key="24">
    <source>
        <dbReference type="ARBA" id="ARBA00044632"/>
    </source>
</evidence>
<evidence type="ECO:0000256" key="1">
    <source>
        <dbReference type="ARBA" id="ARBA00001946"/>
    </source>
</evidence>
<evidence type="ECO:0000256" key="28">
    <source>
        <dbReference type="PIRSR" id="PIRSR622312-50"/>
    </source>
</evidence>
<evidence type="ECO:0000259" key="31">
    <source>
        <dbReference type="SMART" id="SM00483"/>
    </source>
</evidence>
<dbReference type="GO" id="GO:0006303">
    <property type="term" value="P:double-strand break repair via nonhomologous end joining"/>
    <property type="evidence" value="ECO:0007669"/>
    <property type="project" value="TreeGrafter"/>
</dbReference>
<feature type="compositionally biased region" description="Basic and acidic residues" evidence="29">
    <location>
        <begin position="349"/>
        <end position="364"/>
    </location>
</feature>
<protein>
    <recommendedName>
        <fullName evidence="7">DNA polymerase beta</fullName>
        <ecNumber evidence="5">2.7.7.7</ecNumber>
        <ecNumber evidence="6">4.2.99.18</ecNumber>
    </recommendedName>
    <alternativeName>
        <fullName evidence="22">5'-deoxyribose-phosphate lyase</fullName>
    </alternativeName>
    <alternativeName>
        <fullName evidence="23">AP lyase</fullName>
    </alternativeName>
</protein>
<dbReference type="GO" id="GO:0006260">
    <property type="term" value="P:DNA replication"/>
    <property type="evidence" value="ECO:0007669"/>
    <property type="project" value="UniProtKB-KW"/>
</dbReference>
<keyword evidence="19" id="KW-0234">DNA repair</keyword>
<dbReference type="OrthoDB" id="205514at2759"/>
<comment type="catalytic activity">
    <reaction evidence="25">
        <text>a 5'-end 2'-deoxyribose-2'-deoxyribonucleotide-DNA = (2E,4S)-4-hydroxypenten-2-al-5-phosphate + a 5'-end 5'-phospho-2'-deoxyribonucleoside-DNA + H(+)</text>
        <dbReference type="Rhea" id="RHEA:76255"/>
        <dbReference type="Rhea" id="RHEA-COMP:13180"/>
        <dbReference type="Rhea" id="RHEA-COMP:18657"/>
        <dbReference type="ChEBI" id="CHEBI:15378"/>
        <dbReference type="ChEBI" id="CHEBI:136412"/>
        <dbReference type="ChEBI" id="CHEBI:195194"/>
        <dbReference type="ChEBI" id="CHEBI:195195"/>
    </reaction>
</comment>
<feature type="domain" description="Helix-hairpin-helix DNA-binding motif class 1" evidence="30">
    <location>
        <begin position="493"/>
        <end position="512"/>
    </location>
</feature>
<keyword evidence="33" id="KW-1185">Reference proteome</keyword>
<evidence type="ECO:0000256" key="17">
    <source>
        <dbReference type="ARBA" id="ARBA00023053"/>
    </source>
</evidence>
<dbReference type="InterPro" id="IPR027421">
    <property type="entry name" value="DNA_pol_lamdba_lyase_dom_sf"/>
</dbReference>
<dbReference type="STRING" id="97359.A0A550CE88"/>
<dbReference type="Pfam" id="PF14792">
    <property type="entry name" value="DNA_pol_B_palm"/>
    <property type="match status" value="1"/>
</dbReference>
<dbReference type="Pfam" id="PF10391">
    <property type="entry name" value="DNA_pol_lambd_f"/>
    <property type="match status" value="1"/>
</dbReference>
<evidence type="ECO:0000256" key="12">
    <source>
        <dbReference type="ARBA" id="ARBA00022705"/>
    </source>
</evidence>
<keyword evidence="11" id="KW-0548">Nucleotidyltransferase</keyword>
<dbReference type="EC" id="4.2.99.18" evidence="6"/>
<dbReference type="InterPro" id="IPR043519">
    <property type="entry name" value="NT_sf"/>
</dbReference>
<dbReference type="InterPro" id="IPR018944">
    <property type="entry name" value="DNA_pol_lambd_fingers_domain"/>
</dbReference>
<evidence type="ECO:0000256" key="16">
    <source>
        <dbReference type="ARBA" id="ARBA00022932"/>
    </source>
</evidence>
<keyword evidence="15" id="KW-0832">Ubl conjugation</keyword>
<dbReference type="PANTHER" id="PTHR11276">
    <property type="entry name" value="DNA POLYMERASE TYPE-X FAMILY MEMBER"/>
    <property type="match status" value="1"/>
</dbReference>
<dbReference type="SUPFAM" id="SSF47802">
    <property type="entry name" value="DNA polymerase beta, N-terminal domain-like"/>
    <property type="match status" value="1"/>
</dbReference>
<feature type="compositionally biased region" description="Polar residues" evidence="29">
    <location>
        <begin position="10"/>
        <end position="19"/>
    </location>
</feature>
<evidence type="ECO:0000256" key="13">
    <source>
        <dbReference type="ARBA" id="ARBA00022723"/>
    </source>
</evidence>
<dbReference type="InterPro" id="IPR019843">
    <property type="entry name" value="DNA_pol-X_BS"/>
</dbReference>
<keyword evidence="16" id="KW-0239">DNA-directed DNA polymerase</keyword>
<comment type="caution">
    <text evidence="32">The sequence shown here is derived from an EMBL/GenBank/DDBJ whole genome shotgun (WGS) entry which is preliminary data.</text>
</comment>
<dbReference type="Gene3D" id="1.10.150.110">
    <property type="entry name" value="DNA polymerase beta, N-terminal domain-like"/>
    <property type="match status" value="1"/>
</dbReference>
<keyword evidence="12" id="KW-0235">DNA replication</keyword>
<keyword evidence="13" id="KW-0479">Metal-binding</keyword>
<dbReference type="InterPro" id="IPR002008">
    <property type="entry name" value="DNA_pol_X_beta-like"/>
</dbReference>
<feature type="region of interest" description="Disordered" evidence="29">
    <location>
        <begin position="1"/>
        <end position="69"/>
    </location>
</feature>
<dbReference type="InterPro" id="IPR028207">
    <property type="entry name" value="DNA_pol_B_palm_palm"/>
</dbReference>
<dbReference type="SUPFAM" id="SSF81585">
    <property type="entry name" value="PsbU/PolX domain-like"/>
    <property type="match status" value="1"/>
</dbReference>
<evidence type="ECO:0000256" key="23">
    <source>
        <dbReference type="ARBA" id="ARBA00035726"/>
    </source>
</evidence>
<keyword evidence="8" id="KW-0488">Methylation</keyword>